<evidence type="ECO:0000313" key="1">
    <source>
        <dbReference type="EMBL" id="SDZ39596.1"/>
    </source>
</evidence>
<dbReference type="EMBL" id="FNOX01000009">
    <property type="protein sequence ID" value="SDZ39596.1"/>
    <property type="molecule type" value="Genomic_DNA"/>
</dbReference>
<dbReference type="RefSeq" id="WP_244160749.1">
    <property type="nucleotide sequence ID" value="NZ_FNOX01000009.1"/>
</dbReference>
<organism evidence="1 2">
    <name type="scientific">Pseudomonas salomonii</name>
    <dbReference type="NCBI Taxonomy" id="191391"/>
    <lineage>
        <taxon>Bacteria</taxon>
        <taxon>Pseudomonadati</taxon>
        <taxon>Pseudomonadota</taxon>
        <taxon>Gammaproteobacteria</taxon>
        <taxon>Pseudomonadales</taxon>
        <taxon>Pseudomonadaceae</taxon>
        <taxon>Pseudomonas</taxon>
    </lineage>
</organism>
<evidence type="ECO:0000313" key="2">
    <source>
        <dbReference type="Proteomes" id="UP000182902"/>
    </source>
</evidence>
<protein>
    <submittedName>
        <fullName evidence="1">Uncharacterized protein</fullName>
    </submittedName>
</protein>
<accession>A0A1H3SNN1</accession>
<name>A0A1H3SNN1_9PSED</name>
<gene>
    <name evidence="1" type="ORF">SAMN05216247_109331</name>
</gene>
<sequence length="203" mass="22473">MPRARADLVMVGGKSPRQHIWEAIRAVNASPKELTTYAVARKSNHEDEAVRAYFRDLEKAGIVSKVRSIGRFDAEWFLLKDEGVEAPRVTKNGKVSNYAAGVENVWRALRILGEFSAAEASVAASINGASISEFGAHVYLSGLAKAGYVTRRGGTAGFKTRFSLVSARYTGPKHPIYQRDFDQVYDPNLDQVVWRKADQEVAR</sequence>
<dbReference type="AlphaFoldDB" id="A0A1H3SNN1"/>
<proteinExistence type="predicted"/>
<reference evidence="1 2" key="1">
    <citation type="submission" date="2016-10" db="EMBL/GenBank/DDBJ databases">
        <authorList>
            <person name="de Groot N.N."/>
        </authorList>
    </citation>
    <scope>NUCLEOTIDE SEQUENCE [LARGE SCALE GENOMIC DNA]</scope>
    <source>
        <strain evidence="1 2">ICMP 14252</strain>
    </source>
</reference>
<dbReference type="Proteomes" id="UP000182902">
    <property type="component" value="Unassembled WGS sequence"/>
</dbReference>